<sequence>MNCGNLPVVNFKPVYCDLLTAKDFSKYEKYLLDISYAVLNGVCSSDLSRRDPGTTSHTRRLTTSNRILRLYIRTEEPSSELIQLVHYIMRVYSIAWFSSKMNHSCVSRSKHLWIVIKNSRFSSDDLKKVLDPVFSRNAFMAHSENLLLSMLADERRHIRELGVCRIIKARGSSSTVEHLRFVVHKLTFKANQYMDMIDWFKFDVTEPPIKAMRCAKIMTEAASTVCGSHDRAGISRNTMASRKIMPPFEHTLITR</sequence>
<dbReference type="PANTHER" id="PTHR46409:SF1">
    <property type="entry name" value="HTH PSQ-TYPE DOMAIN-CONTAINING PROTEIN"/>
    <property type="match status" value="1"/>
</dbReference>
<dbReference type="PANTHER" id="PTHR46409">
    <property type="entry name" value="HTH PSQ-TYPE DOMAIN-CONTAINING PROTEIN"/>
    <property type="match status" value="1"/>
</dbReference>
<dbReference type="Proteomes" id="UP000499080">
    <property type="component" value="Unassembled WGS sequence"/>
</dbReference>
<protein>
    <submittedName>
        <fullName evidence="1">Uncharacterized protein</fullName>
    </submittedName>
</protein>
<keyword evidence="2" id="KW-1185">Reference proteome</keyword>
<name>A0A4Y2U623_ARAVE</name>
<proteinExistence type="predicted"/>
<dbReference type="EMBL" id="BGPR01034075">
    <property type="protein sequence ID" value="GBO08268.1"/>
    <property type="molecule type" value="Genomic_DNA"/>
</dbReference>
<accession>A0A4Y2U623</accession>
<gene>
    <name evidence="1" type="ORF">AVEN_206576_1</name>
</gene>
<evidence type="ECO:0000313" key="1">
    <source>
        <dbReference type="EMBL" id="GBO08268.1"/>
    </source>
</evidence>
<dbReference type="AlphaFoldDB" id="A0A4Y2U623"/>
<comment type="caution">
    <text evidence="1">The sequence shown here is derived from an EMBL/GenBank/DDBJ whole genome shotgun (WGS) entry which is preliminary data.</text>
</comment>
<reference evidence="1 2" key="1">
    <citation type="journal article" date="2019" name="Sci. Rep.">
        <title>Orb-weaving spider Araneus ventricosus genome elucidates the spidroin gene catalogue.</title>
        <authorList>
            <person name="Kono N."/>
            <person name="Nakamura H."/>
            <person name="Ohtoshi R."/>
            <person name="Moran D.A.P."/>
            <person name="Shinohara A."/>
            <person name="Yoshida Y."/>
            <person name="Fujiwara M."/>
            <person name="Mori M."/>
            <person name="Tomita M."/>
            <person name="Arakawa K."/>
        </authorList>
    </citation>
    <scope>NUCLEOTIDE SEQUENCE [LARGE SCALE GENOMIC DNA]</scope>
</reference>
<evidence type="ECO:0000313" key="2">
    <source>
        <dbReference type="Proteomes" id="UP000499080"/>
    </source>
</evidence>
<organism evidence="1 2">
    <name type="scientific">Araneus ventricosus</name>
    <name type="common">Orbweaver spider</name>
    <name type="synonym">Epeira ventricosa</name>
    <dbReference type="NCBI Taxonomy" id="182803"/>
    <lineage>
        <taxon>Eukaryota</taxon>
        <taxon>Metazoa</taxon>
        <taxon>Ecdysozoa</taxon>
        <taxon>Arthropoda</taxon>
        <taxon>Chelicerata</taxon>
        <taxon>Arachnida</taxon>
        <taxon>Araneae</taxon>
        <taxon>Araneomorphae</taxon>
        <taxon>Entelegynae</taxon>
        <taxon>Araneoidea</taxon>
        <taxon>Araneidae</taxon>
        <taxon>Araneus</taxon>
    </lineage>
</organism>